<proteinExistence type="predicted"/>
<feature type="transmembrane region" description="Helical" evidence="1">
    <location>
        <begin position="160"/>
        <end position="181"/>
    </location>
</feature>
<feature type="transmembrane region" description="Helical" evidence="1">
    <location>
        <begin position="112"/>
        <end position="130"/>
    </location>
</feature>
<dbReference type="AlphaFoldDB" id="A0AAW2Z2W9"/>
<gene>
    <name evidence="2" type="ORF">AKO1_014015</name>
</gene>
<evidence type="ECO:0000313" key="3">
    <source>
        <dbReference type="Proteomes" id="UP001431209"/>
    </source>
</evidence>
<dbReference type="EMBL" id="JAOPGA020000995">
    <property type="protein sequence ID" value="KAL0483800.1"/>
    <property type="molecule type" value="Genomic_DNA"/>
</dbReference>
<evidence type="ECO:0000256" key="1">
    <source>
        <dbReference type="SAM" id="Phobius"/>
    </source>
</evidence>
<keyword evidence="3" id="KW-1185">Reference proteome</keyword>
<organism evidence="2 3">
    <name type="scientific">Acrasis kona</name>
    <dbReference type="NCBI Taxonomy" id="1008807"/>
    <lineage>
        <taxon>Eukaryota</taxon>
        <taxon>Discoba</taxon>
        <taxon>Heterolobosea</taxon>
        <taxon>Tetramitia</taxon>
        <taxon>Eutetramitia</taxon>
        <taxon>Acrasidae</taxon>
        <taxon>Acrasis</taxon>
    </lineage>
</organism>
<accession>A0AAW2Z2W9</accession>
<protein>
    <submittedName>
        <fullName evidence="2">Polyketide synthase</fullName>
    </submittedName>
</protein>
<name>A0AAW2Z2W9_9EUKA</name>
<keyword evidence="1" id="KW-0472">Membrane</keyword>
<keyword evidence="1" id="KW-1133">Transmembrane helix</keyword>
<comment type="caution">
    <text evidence="2">The sequence shown here is derived from an EMBL/GenBank/DDBJ whole genome shotgun (WGS) entry which is preliminary data.</text>
</comment>
<keyword evidence="1" id="KW-0812">Transmembrane</keyword>
<sequence length="230" mass="25859">MTENTETNLLSSTDDMDDMNDMDLSINLSNIKVEKLVSAKIAVYITAASVNLVAWIFEVAECFGLLGQISVYRMENQIAGRLRRKRLREGLPALGNNWVVAMKVHHRSARRINLFATIMALHFLKLEYISRRTRFWNTPNNLSLIDAQHPGGPIIQYTNYVGVVIAPVVALPPVVYINVYANMAQTADDMWSLKFSDNTISVFGTAPIGLDSIAFLRPPNTLNADYRNIR</sequence>
<reference evidence="2 3" key="1">
    <citation type="submission" date="2024-03" db="EMBL/GenBank/DDBJ databases">
        <title>The Acrasis kona genome and developmental transcriptomes reveal deep origins of eukaryotic multicellular pathways.</title>
        <authorList>
            <person name="Sheikh S."/>
            <person name="Fu C.-J."/>
            <person name="Brown M.W."/>
            <person name="Baldauf S.L."/>
        </authorList>
    </citation>
    <scope>NUCLEOTIDE SEQUENCE [LARGE SCALE GENOMIC DNA]</scope>
    <source>
        <strain evidence="2 3">ATCC MYA-3509</strain>
    </source>
</reference>
<dbReference type="Proteomes" id="UP001431209">
    <property type="component" value="Unassembled WGS sequence"/>
</dbReference>
<evidence type="ECO:0000313" key="2">
    <source>
        <dbReference type="EMBL" id="KAL0483800.1"/>
    </source>
</evidence>